<dbReference type="GO" id="GO:0006508">
    <property type="term" value="P:proteolysis"/>
    <property type="evidence" value="ECO:0007669"/>
    <property type="project" value="UniProtKB-KW"/>
</dbReference>
<comment type="caution">
    <text evidence="7">The sequence shown here is derived from an EMBL/GenBank/DDBJ whole genome shotgun (WGS) entry which is preliminary data.</text>
</comment>
<feature type="signal peptide" evidence="6">
    <location>
        <begin position="1"/>
        <end position="18"/>
    </location>
</feature>
<evidence type="ECO:0000256" key="1">
    <source>
        <dbReference type="ARBA" id="ARBA00009431"/>
    </source>
</evidence>
<comment type="similarity">
    <text evidence="1">Belongs to the peptidase S10 family.</text>
</comment>
<dbReference type="Proteomes" id="UP000663861">
    <property type="component" value="Unassembled WGS sequence"/>
</dbReference>
<dbReference type="SUPFAM" id="SSF53474">
    <property type="entry name" value="alpha/beta-Hydrolases"/>
    <property type="match status" value="1"/>
</dbReference>
<dbReference type="AlphaFoldDB" id="A0A8H3CAZ1"/>
<dbReference type="EMBL" id="CAJMWX010001273">
    <property type="protein sequence ID" value="CAE6478473.1"/>
    <property type="molecule type" value="Genomic_DNA"/>
</dbReference>
<dbReference type="PANTHER" id="PTHR11802">
    <property type="entry name" value="SERINE PROTEASE FAMILY S10 SERINE CARBOXYPEPTIDASE"/>
    <property type="match status" value="1"/>
</dbReference>
<evidence type="ECO:0000313" key="9">
    <source>
        <dbReference type="Proteomes" id="UP000663888"/>
    </source>
</evidence>
<evidence type="ECO:0000256" key="6">
    <source>
        <dbReference type="SAM" id="SignalP"/>
    </source>
</evidence>
<dbReference type="PANTHER" id="PTHR11802:SF479">
    <property type="entry name" value="CARBOXYPEPTIDASE"/>
    <property type="match status" value="1"/>
</dbReference>
<dbReference type="InterPro" id="IPR001563">
    <property type="entry name" value="Peptidase_S10"/>
</dbReference>
<sequence>MKTDSYLFVLAIAGVALGNVPEPVARLRQALSAHGPGTSPEPRSNVNEFITRSNKTLKPSDFLVKSSALPLITFPLQDSYAGKLPISANANETRQLSFWYWPSSTKAGSKKLSIWLNGGPGCSSFLGFLTENGPISFQAGAAAPTFNPYTWTNASDMLWIEQPVGTGFTLGTPNLTNEVQLSDQFYGFLQQFYKVFPDLIKKELYFTGESYAGMYIPYITSRIVNASPSEKKALPLNLQSFLIIDGVYASFITLEDAPMYNFAKKNQQILGINATTLERIRNVTVFCGYQEILDKVTYPPKGMIPLPNGNQDMYPSWDCLSSEVLYDAATDANPCFNIYRITDKCPTPSKNRPDVQSALHFPNFGNWSECAPFEKPVFINQRDYSDYTETLFPSLISKLPKGFSLWQGVDDALLLSEGTKIMIQNLTWGGSQGFTKPPTTPLIIGGEKKGVYRTERKLTYIEFENAGHMIPQDQPAAALHAFKWMLYGGKLSEATG</sequence>
<keyword evidence="3" id="KW-0645">Protease</keyword>
<evidence type="ECO:0000256" key="5">
    <source>
        <dbReference type="ARBA" id="ARBA00023180"/>
    </source>
</evidence>
<organism evidence="7 9">
    <name type="scientific">Rhizoctonia solani</name>
    <dbReference type="NCBI Taxonomy" id="456999"/>
    <lineage>
        <taxon>Eukaryota</taxon>
        <taxon>Fungi</taxon>
        <taxon>Dikarya</taxon>
        <taxon>Basidiomycota</taxon>
        <taxon>Agaricomycotina</taxon>
        <taxon>Agaricomycetes</taxon>
        <taxon>Cantharellales</taxon>
        <taxon>Ceratobasidiaceae</taxon>
        <taxon>Rhizoctonia</taxon>
    </lineage>
</organism>
<dbReference type="Gene3D" id="3.40.50.1820">
    <property type="entry name" value="alpha/beta hydrolase"/>
    <property type="match status" value="1"/>
</dbReference>
<dbReference type="PRINTS" id="PR00724">
    <property type="entry name" value="CRBOXYPTASEC"/>
</dbReference>
<evidence type="ECO:0000256" key="3">
    <source>
        <dbReference type="ARBA" id="ARBA00022670"/>
    </source>
</evidence>
<evidence type="ECO:0000256" key="2">
    <source>
        <dbReference type="ARBA" id="ARBA00022645"/>
    </source>
</evidence>
<evidence type="ECO:0000313" key="7">
    <source>
        <dbReference type="EMBL" id="CAE6478473.1"/>
    </source>
</evidence>
<gene>
    <name evidence="7" type="ORF">RDB_LOCUS120222</name>
    <name evidence="8" type="ORF">RDB_LOCUS149799</name>
</gene>
<evidence type="ECO:0008006" key="10">
    <source>
        <dbReference type="Google" id="ProtNLM"/>
    </source>
</evidence>
<accession>A0A8H3CAZ1</accession>
<keyword evidence="4" id="KW-0378">Hydrolase</keyword>
<protein>
    <recommendedName>
        <fullName evidence="10">Carboxypeptidase</fullName>
    </recommendedName>
</protein>
<evidence type="ECO:0000256" key="4">
    <source>
        <dbReference type="ARBA" id="ARBA00022801"/>
    </source>
</evidence>
<dbReference type="Pfam" id="PF00450">
    <property type="entry name" value="Peptidase_S10"/>
    <property type="match status" value="1"/>
</dbReference>
<proteinExistence type="inferred from homology"/>
<feature type="chain" id="PRO_5035641413" description="Carboxypeptidase" evidence="6">
    <location>
        <begin position="19"/>
        <end position="496"/>
    </location>
</feature>
<keyword evidence="5" id="KW-0325">Glycoprotein</keyword>
<reference evidence="7" key="1">
    <citation type="submission" date="2021-01" db="EMBL/GenBank/DDBJ databases">
        <authorList>
            <person name="Kaushik A."/>
        </authorList>
    </citation>
    <scope>NUCLEOTIDE SEQUENCE</scope>
    <source>
        <strain evidence="7">AG4-R118</strain>
        <strain evidence="8">AG4-RS23</strain>
    </source>
</reference>
<evidence type="ECO:0000313" key="8">
    <source>
        <dbReference type="EMBL" id="CAE6517465.1"/>
    </source>
</evidence>
<dbReference type="EMBL" id="CAJMWY010004075">
    <property type="protein sequence ID" value="CAE6517465.1"/>
    <property type="molecule type" value="Genomic_DNA"/>
</dbReference>
<dbReference type="GO" id="GO:0004185">
    <property type="term" value="F:serine-type carboxypeptidase activity"/>
    <property type="evidence" value="ECO:0007669"/>
    <property type="project" value="InterPro"/>
</dbReference>
<keyword evidence="6" id="KW-0732">Signal</keyword>
<dbReference type="Proteomes" id="UP000663888">
    <property type="component" value="Unassembled WGS sequence"/>
</dbReference>
<dbReference type="InterPro" id="IPR029058">
    <property type="entry name" value="AB_hydrolase_fold"/>
</dbReference>
<name>A0A8H3CAZ1_9AGAM</name>
<keyword evidence="2" id="KW-0121">Carboxypeptidase</keyword>